<gene>
    <name evidence="1" type="ORF">ALC62_10788</name>
</gene>
<reference evidence="1 2" key="1">
    <citation type="submission" date="2016-03" db="EMBL/GenBank/DDBJ databases">
        <title>Cyphomyrmex costatus WGS genome.</title>
        <authorList>
            <person name="Nygaard S."/>
            <person name="Hu H."/>
            <person name="Boomsma J."/>
            <person name="Zhang G."/>
        </authorList>
    </citation>
    <scope>NUCLEOTIDE SEQUENCE [LARGE SCALE GENOMIC DNA]</scope>
    <source>
        <strain evidence="1">MS0001</strain>
        <tissue evidence="1">Whole body</tissue>
    </source>
</reference>
<evidence type="ECO:0000313" key="2">
    <source>
        <dbReference type="Proteomes" id="UP000078542"/>
    </source>
</evidence>
<dbReference type="Gene3D" id="1.10.238.10">
    <property type="entry name" value="EF-hand"/>
    <property type="match status" value="1"/>
</dbReference>
<sequence>MKFVQCPLTIRVMNCDAKLQTMRDDANKRKHGQMLPNTIRAIVCGPSNCGKTKVLISLLESPYVSRTCTSTRNRCNSQSINISKNC</sequence>
<dbReference type="EMBL" id="KQ977956">
    <property type="protein sequence ID" value="KYM98500.1"/>
    <property type="molecule type" value="Genomic_DNA"/>
</dbReference>
<proteinExistence type="predicted"/>
<dbReference type="Proteomes" id="UP000078542">
    <property type="component" value="Unassembled WGS sequence"/>
</dbReference>
<accession>A0A151IDF0</accession>
<name>A0A151IDF0_9HYME</name>
<keyword evidence="2" id="KW-1185">Reference proteome</keyword>
<protein>
    <submittedName>
        <fullName evidence="1">Uncharacterized protein</fullName>
    </submittedName>
</protein>
<evidence type="ECO:0000313" key="1">
    <source>
        <dbReference type="EMBL" id="KYM98500.1"/>
    </source>
</evidence>
<organism evidence="1 2">
    <name type="scientific">Cyphomyrmex costatus</name>
    <dbReference type="NCBI Taxonomy" id="456900"/>
    <lineage>
        <taxon>Eukaryota</taxon>
        <taxon>Metazoa</taxon>
        <taxon>Ecdysozoa</taxon>
        <taxon>Arthropoda</taxon>
        <taxon>Hexapoda</taxon>
        <taxon>Insecta</taxon>
        <taxon>Pterygota</taxon>
        <taxon>Neoptera</taxon>
        <taxon>Endopterygota</taxon>
        <taxon>Hymenoptera</taxon>
        <taxon>Apocrita</taxon>
        <taxon>Aculeata</taxon>
        <taxon>Formicoidea</taxon>
        <taxon>Formicidae</taxon>
        <taxon>Myrmicinae</taxon>
        <taxon>Cyphomyrmex</taxon>
    </lineage>
</organism>
<dbReference type="AlphaFoldDB" id="A0A151IDF0"/>